<keyword evidence="3 6" id="KW-0808">Transferase</keyword>
<dbReference type="EC" id="2.7.4.23" evidence="6"/>
<dbReference type="UniPathway" id="UPA00087">
    <property type="reaction ID" value="UER00175"/>
</dbReference>
<comment type="similarity">
    <text evidence="6">Belongs to the ribose 1,5-bisphosphokinase family.</text>
</comment>
<dbReference type="Proteomes" id="UP000249453">
    <property type="component" value="Unassembled WGS sequence"/>
</dbReference>
<evidence type="ECO:0000256" key="5">
    <source>
        <dbReference type="ARBA" id="ARBA00022840"/>
    </source>
</evidence>
<accession>A0A364JY58</accession>
<dbReference type="OrthoDB" id="341217at2"/>
<dbReference type="PANTHER" id="PTHR23117:SF8">
    <property type="entry name" value="RIBOSE 1,5-BISPHOSPHATE PHOSPHOKINASE PHNN"/>
    <property type="match status" value="1"/>
</dbReference>
<dbReference type="EMBL" id="QLMK01000002">
    <property type="protein sequence ID" value="RAK32393.1"/>
    <property type="molecule type" value="Genomic_DNA"/>
</dbReference>
<dbReference type="AlphaFoldDB" id="A0A364JY58"/>
<protein>
    <recommendedName>
        <fullName evidence="6">Ribose 1,5-bisphosphate phosphokinase PhnN</fullName>
        <ecNumber evidence="6">2.7.4.23</ecNumber>
    </recommendedName>
    <alternativeName>
        <fullName evidence="6">Ribose 1,5-bisphosphokinase</fullName>
    </alternativeName>
</protein>
<evidence type="ECO:0000256" key="2">
    <source>
        <dbReference type="ARBA" id="ARBA00005069"/>
    </source>
</evidence>
<comment type="caution">
    <text evidence="8">The sequence shown here is derived from an EMBL/GenBank/DDBJ whole genome shotgun (WGS) entry which is preliminary data.</text>
</comment>
<gene>
    <name evidence="6" type="primary">phnN</name>
    <name evidence="8" type="ORF">C7374_102399</name>
</gene>
<keyword evidence="5 6" id="KW-0067">ATP-binding</keyword>
<feature type="domain" description="Guanylate kinase/L-type calcium channel beta subunit" evidence="7">
    <location>
        <begin position="8"/>
        <end position="188"/>
    </location>
</feature>
<dbReference type="InterPro" id="IPR012699">
    <property type="entry name" value="PhnN"/>
</dbReference>
<feature type="binding site" evidence="6">
    <location>
        <begin position="16"/>
        <end position="23"/>
    </location>
    <ligand>
        <name>ATP</name>
        <dbReference type="ChEBI" id="CHEBI:30616"/>
    </ligand>
</feature>
<evidence type="ECO:0000313" key="9">
    <source>
        <dbReference type="Proteomes" id="UP000249453"/>
    </source>
</evidence>
<dbReference type="PANTHER" id="PTHR23117">
    <property type="entry name" value="GUANYLATE KINASE-RELATED"/>
    <property type="match status" value="1"/>
</dbReference>
<comment type="function">
    <text evidence="6">Catalyzes the phosphorylation of ribose 1,5-bisphosphate to 5-phospho-D-ribosyl alpha-1-diphosphate (PRPP).</text>
</comment>
<evidence type="ECO:0000256" key="4">
    <source>
        <dbReference type="ARBA" id="ARBA00022741"/>
    </source>
</evidence>
<dbReference type="GO" id="GO:0019634">
    <property type="term" value="P:organic phosphonate metabolic process"/>
    <property type="evidence" value="ECO:0007669"/>
    <property type="project" value="UniProtKB-UniRule"/>
</dbReference>
<evidence type="ECO:0000259" key="7">
    <source>
        <dbReference type="SMART" id="SM00072"/>
    </source>
</evidence>
<evidence type="ECO:0000256" key="1">
    <source>
        <dbReference type="ARBA" id="ARBA00000373"/>
    </source>
</evidence>
<sequence length="194" mass="21752">MQRTANRQGCFVAVVGPSGAGKDTVLNAAREVLNAEPRYYFTRRFITRPNDDGNEDHISLDAETFTQLANKGQFALHWRAHGHCYGLPLEVDQRIGAGGVVIGNISRRVLEQARERYSSFHVLVITAKPDVLAERLALRRRESRTQIEMRLAREVPIDSRLGNVVTIDNSGDIQHAKDEFIAQLKRIGNTYLAA</sequence>
<dbReference type="RefSeq" id="WP_111574615.1">
    <property type="nucleotide sequence ID" value="NZ_JBHEEY010000016.1"/>
</dbReference>
<keyword evidence="4 6" id="KW-0547">Nucleotide-binding</keyword>
<comment type="pathway">
    <text evidence="2 6">Metabolic intermediate biosynthesis; 5-phospho-alpha-D-ribose 1-diphosphate biosynthesis; 5-phospho-alpha-D-ribose 1-diphosphate from D-ribose 5-phosphate (route II): step 3/3.</text>
</comment>
<dbReference type="SUPFAM" id="SSF52540">
    <property type="entry name" value="P-loop containing nucleoside triphosphate hydrolases"/>
    <property type="match status" value="1"/>
</dbReference>
<proteinExistence type="inferred from homology"/>
<keyword evidence="9" id="KW-1185">Reference proteome</keyword>
<keyword evidence="8" id="KW-0418">Kinase</keyword>
<evidence type="ECO:0000313" key="8">
    <source>
        <dbReference type="EMBL" id="RAK32393.1"/>
    </source>
</evidence>
<dbReference type="InterPro" id="IPR027417">
    <property type="entry name" value="P-loop_NTPase"/>
</dbReference>
<dbReference type="GO" id="GO:0005524">
    <property type="term" value="F:ATP binding"/>
    <property type="evidence" value="ECO:0007669"/>
    <property type="project" value="UniProtKB-KW"/>
</dbReference>
<organism evidence="8 9">
    <name type="scientific">Falsochrobactrum ovis</name>
    <dbReference type="NCBI Taxonomy" id="1293442"/>
    <lineage>
        <taxon>Bacteria</taxon>
        <taxon>Pseudomonadati</taxon>
        <taxon>Pseudomonadota</taxon>
        <taxon>Alphaproteobacteria</taxon>
        <taxon>Hyphomicrobiales</taxon>
        <taxon>Brucellaceae</taxon>
        <taxon>Falsochrobactrum</taxon>
    </lineage>
</organism>
<dbReference type="NCBIfam" id="TIGR02322">
    <property type="entry name" value="phosphon_PhnN"/>
    <property type="match status" value="1"/>
</dbReference>
<dbReference type="Gene3D" id="3.40.50.300">
    <property type="entry name" value="P-loop containing nucleotide triphosphate hydrolases"/>
    <property type="match status" value="1"/>
</dbReference>
<dbReference type="Pfam" id="PF13238">
    <property type="entry name" value="AAA_18"/>
    <property type="match status" value="1"/>
</dbReference>
<reference evidence="8 9" key="1">
    <citation type="submission" date="2018-06" db="EMBL/GenBank/DDBJ databases">
        <title>Genomic Encyclopedia of Type Strains, Phase IV (KMG-IV): sequencing the most valuable type-strain genomes for metagenomic binning, comparative biology and taxonomic classification.</title>
        <authorList>
            <person name="Goeker M."/>
        </authorList>
    </citation>
    <scope>NUCLEOTIDE SEQUENCE [LARGE SCALE GENOMIC DNA]</scope>
    <source>
        <strain evidence="8 9">DSM 26720</strain>
    </source>
</reference>
<name>A0A364JY58_9HYPH</name>
<dbReference type="SMART" id="SM00072">
    <property type="entry name" value="GuKc"/>
    <property type="match status" value="1"/>
</dbReference>
<evidence type="ECO:0000256" key="6">
    <source>
        <dbReference type="HAMAP-Rule" id="MF_00836"/>
    </source>
</evidence>
<dbReference type="HAMAP" id="MF_00836">
    <property type="entry name" value="PhnN"/>
    <property type="match status" value="1"/>
</dbReference>
<comment type="catalytic activity">
    <reaction evidence="1 6">
        <text>alpha-D-ribose 1,5-bisphosphate + ATP = 5-phospho-alpha-D-ribose 1-diphosphate + ADP</text>
        <dbReference type="Rhea" id="RHEA:20109"/>
        <dbReference type="ChEBI" id="CHEBI:30616"/>
        <dbReference type="ChEBI" id="CHEBI:58017"/>
        <dbReference type="ChEBI" id="CHEBI:68688"/>
        <dbReference type="ChEBI" id="CHEBI:456216"/>
        <dbReference type="EC" id="2.7.4.23"/>
    </reaction>
</comment>
<dbReference type="InterPro" id="IPR008145">
    <property type="entry name" value="GK/Ca_channel_bsu"/>
</dbReference>
<evidence type="ECO:0000256" key="3">
    <source>
        <dbReference type="ARBA" id="ARBA00022679"/>
    </source>
</evidence>
<dbReference type="GO" id="GO:0006015">
    <property type="term" value="P:5-phosphoribose 1-diphosphate biosynthetic process"/>
    <property type="evidence" value="ECO:0007669"/>
    <property type="project" value="UniProtKB-UniRule"/>
</dbReference>
<dbReference type="GO" id="GO:0033863">
    <property type="term" value="F:ribose 1,5-bisphosphate phosphokinase activity"/>
    <property type="evidence" value="ECO:0007669"/>
    <property type="project" value="UniProtKB-UniRule"/>
</dbReference>
<dbReference type="GO" id="GO:0005829">
    <property type="term" value="C:cytosol"/>
    <property type="evidence" value="ECO:0007669"/>
    <property type="project" value="TreeGrafter"/>
</dbReference>